<dbReference type="AlphaFoldDB" id="A0A9P6E9C0"/>
<dbReference type="Pfam" id="PF26138">
    <property type="entry name" value="DUF8040"/>
    <property type="match status" value="1"/>
</dbReference>
<dbReference type="OrthoDB" id="2430314at2759"/>
<feature type="non-terminal residue" evidence="2">
    <location>
        <position position="1"/>
    </location>
</feature>
<protein>
    <recommendedName>
        <fullName evidence="1">DUF8040 domain-containing protein</fullName>
    </recommendedName>
</protein>
<comment type="caution">
    <text evidence="2">The sequence shown here is derived from an EMBL/GenBank/DDBJ whole genome shotgun (WGS) entry which is preliminary data.</text>
</comment>
<sequence>ASFVHLIGIAAVLYSQPGYFSQPYHTSALTGAAWVNELIHGHPDCIFCQLGMHLHVFISFCAALELLGGITISRHGITVEEQAAIFLY</sequence>
<keyword evidence="3" id="KW-1185">Reference proteome</keyword>
<evidence type="ECO:0000313" key="3">
    <source>
        <dbReference type="Proteomes" id="UP000807306"/>
    </source>
</evidence>
<gene>
    <name evidence="2" type="ORF">CPB83DRAFT_752081</name>
</gene>
<proteinExistence type="predicted"/>
<evidence type="ECO:0000259" key="1">
    <source>
        <dbReference type="Pfam" id="PF26138"/>
    </source>
</evidence>
<name>A0A9P6E9C0_9AGAR</name>
<dbReference type="Proteomes" id="UP000807306">
    <property type="component" value="Unassembled WGS sequence"/>
</dbReference>
<dbReference type="InterPro" id="IPR058353">
    <property type="entry name" value="DUF8040"/>
</dbReference>
<feature type="domain" description="DUF8040" evidence="1">
    <location>
        <begin position="26"/>
        <end position="88"/>
    </location>
</feature>
<dbReference type="EMBL" id="MU157892">
    <property type="protein sequence ID" value="KAF9524879.1"/>
    <property type="molecule type" value="Genomic_DNA"/>
</dbReference>
<accession>A0A9P6E9C0</accession>
<organism evidence="2 3">
    <name type="scientific">Crepidotus variabilis</name>
    <dbReference type="NCBI Taxonomy" id="179855"/>
    <lineage>
        <taxon>Eukaryota</taxon>
        <taxon>Fungi</taxon>
        <taxon>Dikarya</taxon>
        <taxon>Basidiomycota</taxon>
        <taxon>Agaricomycotina</taxon>
        <taxon>Agaricomycetes</taxon>
        <taxon>Agaricomycetidae</taxon>
        <taxon>Agaricales</taxon>
        <taxon>Agaricineae</taxon>
        <taxon>Crepidotaceae</taxon>
        <taxon>Crepidotus</taxon>
    </lineage>
</organism>
<feature type="non-terminal residue" evidence="2">
    <location>
        <position position="88"/>
    </location>
</feature>
<reference evidence="2" key="1">
    <citation type="submission" date="2020-11" db="EMBL/GenBank/DDBJ databases">
        <authorList>
            <consortium name="DOE Joint Genome Institute"/>
            <person name="Ahrendt S."/>
            <person name="Riley R."/>
            <person name="Andreopoulos W."/>
            <person name="Labutti K."/>
            <person name="Pangilinan J."/>
            <person name="Ruiz-Duenas F.J."/>
            <person name="Barrasa J.M."/>
            <person name="Sanchez-Garcia M."/>
            <person name="Camarero S."/>
            <person name="Miyauchi S."/>
            <person name="Serrano A."/>
            <person name="Linde D."/>
            <person name="Babiker R."/>
            <person name="Drula E."/>
            <person name="Ayuso-Fernandez I."/>
            <person name="Pacheco R."/>
            <person name="Padilla G."/>
            <person name="Ferreira P."/>
            <person name="Barriuso J."/>
            <person name="Kellner H."/>
            <person name="Castanera R."/>
            <person name="Alfaro M."/>
            <person name="Ramirez L."/>
            <person name="Pisabarro A.G."/>
            <person name="Kuo A."/>
            <person name="Tritt A."/>
            <person name="Lipzen A."/>
            <person name="He G."/>
            <person name="Yan M."/>
            <person name="Ng V."/>
            <person name="Cullen D."/>
            <person name="Martin F."/>
            <person name="Rosso M.-N."/>
            <person name="Henrissat B."/>
            <person name="Hibbett D."/>
            <person name="Martinez A.T."/>
            <person name="Grigoriev I.V."/>
        </authorList>
    </citation>
    <scope>NUCLEOTIDE SEQUENCE</scope>
    <source>
        <strain evidence="2">CBS 506.95</strain>
    </source>
</reference>
<evidence type="ECO:0000313" key="2">
    <source>
        <dbReference type="EMBL" id="KAF9524879.1"/>
    </source>
</evidence>